<accession>A0AAD7UEZ9</accession>
<protein>
    <recommendedName>
        <fullName evidence="3">2Fe-2S ferredoxin-type domain-containing protein</fullName>
    </recommendedName>
</protein>
<evidence type="ECO:0000259" key="3">
    <source>
        <dbReference type="Pfam" id="PF00111"/>
    </source>
</evidence>
<evidence type="ECO:0000313" key="5">
    <source>
        <dbReference type="Proteomes" id="UP001230188"/>
    </source>
</evidence>
<feature type="domain" description="2Fe-2S ferredoxin-type" evidence="3">
    <location>
        <begin position="37"/>
        <end position="85"/>
    </location>
</feature>
<keyword evidence="5" id="KW-1185">Reference proteome</keyword>
<dbReference type="CDD" id="cd00207">
    <property type="entry name" value="fer2"/>
    <property type="match status" value="1"/>
</dbReference>
<dbReference type="Gene3D" id="3.10.20.30">
    <property type="match status" value="1"/>
</dbReference>
<name>A0AAD7UEZ9_9STRA</name>
<dbReference type="GO" id="GO:0051537">
    <property type="term" value="F:2 iron, 2 sulfur cluster binding"/>
    <property type="evidence" value="ECO:0007669"/>
    <property type="project" value="UniProtKB-KW"/>
</dbReference>
<organism evidence="4 5">
    <name type="scientific">Chrysophaeum taylorii</name>
    <dbReference type="NCBI Taxonomy" id="2483200"/>
    <lineage>
        <taxon>Eukaryota</taxon>
        <taxon>Sar</taxon>
        <taxon>Stramenopiles</taxon>
        <taxon>Ochrophyta</taxon>
        <taxon>Pelagophyceae</taxon>
        <taxon>Pelagomonadales</taxon>
        <taxon>Pelagomonadaceae</taxon>
        <taxon>Chrysophaeum</taxon>
    </lineage>
</organism>
<dbReference type="SUPFAM" id="SSF54292">
    <property type="entry name" value="2Fe-2S ferredoxin-like"/>
    <property type="match status" value="1"/>
</dbReference>
<dbReference type="PROSITE" id="PS00197">
    <property type="entry name" value="2FE2S_FER_1"/>
    <property type="match status" value="1"/>
</dbReference>
<dbReference type="AlphaFoldDB" id="A0AAD7UEZ9"/>
<dbReference type="InterPro" id="IPR012675">
    <property type="entry name" value="Beta-grasp_dom_sf"/>
</dbReference>
<dbReference type="InterPro" id="IPR001041">
    <property type="entry name" value="2Fe-2S_ferredoxin-type"/>
</dbReference>
<keyword evidence="2" id="KW-0411">Iron-sulfur</keyword>
<dbReference type="Pfam" id="PF00111">
    <property type="entry name" value="Fer2"/>
    <property type="match status" value="1"/>
</dbReference>
<evidence type="ECO:0000256" key="2">
    <source>
        <dbReference type="ARBA" id="ARBA00023014"/>
    </source>
</evidence>
<comment type="caution">
    <text evidence="4">The sequence shown here is derived from an EMBL/GenBank/DDBJ whole genome shotgun (WGS) entry which is preliminary data.</text>
</comment>
<dbReference type="Proteomes" id="UP001230188">
    <property type="component" value="Unassembled WGS sequence"/>
</dbReference>
<evidence type="ECO:0000313" key="4">
    <source>
        <dbReference type="EMBL" id="KAJ8602453.1"/>
    </source>
</evidence>
<keyword evidence="1" id="KW-0408">Iron</keyword>
<keyword evidence="1" id="KW-0479">Metal-binding</keyword>
<dbReference type="EMBL" id="JAQMWT010000379">
    <property type="protein sequence ID" value="KAJ8602453.1"/>
    <property type="molecule type" value="Genomic_DNA"/>
</dbReference>
<dbReference type="InterPro" id="IPR036010">
    <property type="entry name" value="2Fe-2S_ferredoxin-like_sf"/>
</dbReference>
<sequence length="100" mass="10606">MDLIANARGESVELTLGRGVSRVRIEWPNGVGTGAESGASLRTLAAAAMVPVKYSCDSGSCGTCEHKISDDAGEERYARLCVARVPRRLGETISILPTDR</sequence>
<evidence type="ECO:0000256" key="1">
    <source>
        <dbReference type="ARBA" id="ARBA00022714"/>
    </source>
</evidence>
<proteinExistence type="predicted"/>
<gene>
    <name evidence="4" type="ORF">CTAYLR_001283</name>
</gene>
<reference evidence="4" key="1">
    <citation type="submission" date="2023-01" db="EMBL/GenBank/DDBJ databases">
        <title>Metagenome sequencing of chrysophaentin producing Chrysophaeum taylorii.</title>
        <authorList>
            <person name="Davison J."/>
            <person name="Bewley C."/>
        </authorList>
    </citation>
    <scope>NUCLEOTIDE SEQUENCE</scope>
    <source>
        <strain evidence="4">NIES-1699</strain>
    </source>
</reference>
<keyword evidence="1" id="KW-0001">2Fe-2S</keyword>
<dbReference type="InterPro" id="IPR006058">
    <property type="entry name" value="2Fe2S_fd_BS"/>
</dbReference>